<feature type="transmembrane region" description="Helical" evidence="5">
    <location>
        <begin position="471"/>
        <end position="489"/>
    </location>
</feature>
<comment type="caution">
    <text evidence="6">The sequence shown here is derived from an EMBL/GenBank/DDBJ whole genome shotgun (WGS) entry which is preliminary data.</text>
</comment>
<dbReference type="PANTHER" id="PTHR47704:SF1">
    <property type="entry name" value="POTASSIUM TRANSPORTER KIMA"/>
    <property type="match status" value="1"/>
</dbReference>
<feature type="transmembrane region" description="Helical" evidence="5">
    <location>
        <begin position="121"/>
        <end position="140"/>
    </location>
</feature>
<evidence type="ECO:0000313" key="7">
    <source>
        <dbReference type="Proteomes" id="UP000757540"/>
    </source>
</evidence>
<organism evidence="6 7">
    <name type="scientific">Isoptericola halotolerans</name>
    <dbReference type="NCBI Taxonomy" id="300560"/>
    <lineage>
        <taxon>Bacteria</taxon>
        <taxon>Bacillati</taxon>
        <taxon>Actinomycetota</taxon>
        <taxon>Actinomycetes</taxon>
        <taxon>Micrococcales</taxon>
        <taxon>Promicromonosporaceae</taxon>
        <taxon>Isoptericola</taxon>
    </lineage>
</organism>
<evidence type="ECO:0000256" key="2">
    <source>
        <dbReference type="ARBA" id="ARBA00022692"/>
    </source>
</evidence>
<keyword evidence="7" id="KW-1185">Reference proteome</keyword>
<gene>
    <name evidence="6" type="ORF">HDG69_002466</name>
</gene>
<comment type="subcellular location">
    <subcellularLocation>
        <location evidence="1">Membrane</location>
        <topology evidence="1">Multi-pass membrane protein</topology>
    </subcellularLocation>
</comment>
<dbReference type="InterPro" id="IPR002293">
    <property type="entry name" value="AA/rel_permease1"/>
</dbReference>
<feature type="transmembrane region" description="Helical" evidence="5">
    <location>
        <begin position="404"/>
        <end position="426"/>
    </location>
</feature>
<dbReference type="PANTHER" id="PTHR47704">
    <property type="entry name" value="POTASSIUM TRANSPORTER KIMA"/>
    <property type="match status" value="1"/>
</dbReference>
<accession>A0ABX2A5D6</accession>
<keyword evidence="4 5" id="KW-0472">Membrane</keyword>
<feature type="transmembrane region" description="Helical" evidence="5">
    <location>
        <begin position="170"/>
        <end position="196"/>
    </location>
</feature>
<dbReference type="Pfam" id="PF13520">
    <property type="entry name" value="AA_permease_2"/>
    <property type="match status" value="1"/>
</dbReference>
<keyword evidence="2 5" id="KW-0812">Transmembrane</keyword>
<evidence type="ECO:0000256" key="3">
    <source>
        <dbReference type="ARBA" id="ARBA00022989"/>
    </source>
</evidence>
<keyword evidence="3 5" id="KW-1133">Transmembrane helix</keyword>
<evidence type="ECO:0000256" key="5">
    <source>
        <dbReference type="SAM" id="Phobius"/>
    </source>
</evidence>
<feature type="transmembrane region" description="Helical" evidence="5">
    <location>
        <begin position="447"/>
        <end position="465"/>
    </location>
</feature>
<dbReference type="EMBL" id="JABEZU010000003">
    <property type="protein sequence ID" value="NOV97881.1"/>
    <property type="molecule type" value="Genomic_DNA"/>
</dbReference>
<reference evidence="6 7" key="1">
    <citation type="submission" date="2020-05" db="EMBL/GenBank/DDBJ databases">
        <title>Genomic Encyclopedia of Type Strains, Phase III (KMG-III): the genomes of soil and plant-associated and newly described type strains.</title>
        <authorList>
            <person name="Whitman W."/>
        </authorList>
    </citation>
    <scope>NUCLEOTIDE SEQUENCE [LARGE SCALE GENOMIC DNA]</scope>
    <source>
        <strain evidence="6 7">KCTC 19046</strain>
    </source>
</reference>
<feature type="transmembrane region" description="Helical" evidence="5">
    <location>
        <begin position="377"/>
        <end position="398"/>
    </location>
</feature>
<dbReference type="RefSeq" id="WP_171784126.1">
    <property type="nucleotide sequence ID" value="NZ_BAAAML010000005.1"/>
</dbReference>
<evidence type="ECO:0000256" key="4">
    <source>
        <dbReference type="ARBA" id="ARBA00023136"/>
    </source>
</evidence>
<name>A0ABX2A5D6_9MICO</name>
<feature type="transmembrane region" description="Helical" evidence="5">
    <location>
        <begin position="322"/>
        <end position="345"/>
    </location>
</feature>
<dbReference type="Proteomes" id="UP000757540">
    <property type="component" value="Unassembled WGS sequence"/>
</dbReference>
<feature type="transmembrane region" description="Helical" evidence="5">
    <location>
        <begin position="146"/>
        <end position="163"/>
    </location>
</feature>
<feature type="transmembrane region" description="Helical" evidence="5">
    <location>
        <begin position="51"/>
        <end position="81"/>
    </location>
</feature>
<feature type="transmembrane region" description="Helical" evidence="5">
    <location>
        <begin position="216"/>
        <end position="240"/>
    </location>
</feature>
<dbReference type="Gene3D" id="1.20.1740.10">
    <property type="entry name" value="Amino acid/polyamine transporter I"/>
    <property type="match status" value="1"/>
</dbReference>
<feature type="transmembrane region" description="Helical" evidence="5">
    <location>
        <begin position="261"/>
        <end position="283"/>
    </location>
</feature>
<evidence type="ECO:0000313" key="6">
    <source>
        <dbReference type="EMBL" id="NOV97881.1"/>
    </source>
</evidence>
<evidence type="ECO:0000256" key="1">
    <source>
        <dbReference type="ARBA" id="ARBA00004141"/>
    </source>
</evidence>
<sequence>MSDIADAAKRLLLGRPLRSESSKRSLLPKRVALPVFASDALSSMAYAPDEILLMLALAGIAATAFSPWVGLVVVVVLLVVVASYRQIVRAYPSGGGDYEVATTNLGPTAGIGVASALMLDYVLTVAVSLSAASQYLAVLVPSARGHEPLVAAALVAALTVVNLRGVRESAWVFVVVIYCFMAALGVLAVVGAVRFWSGDMPQAPSADLELVPAAGYEQGLLGIAGAFLVARAFASGAVALTGVESITSDVPAFRRPKRRNAATTLALLGAISAAMLMTILFLAQATGVKFVEDPATQLTRDGVPVGDDYEQHPVLAQLAETVFGGLSVVAAITIGVTALVLLLAANTAFHGFPVLGSLLAKDGYLPRQLHTRGDRMAFSNGIVTLAIAAGVLVLVFNAEVTTLIQLYIVGVFVSFTLSQLGMLRHWTRELRKEPSRAVRARMKWSRALNGLGFGLTSAVLVIVLVTKFTHGAWITVVAMAVLFVLMRAIRKHYDRVRSELALDDLSRARALPSRVHAVVLVSRVHKPTMRALAYARASRPSSLEAVTVGVDADEIADLRQRWEALDLPVPLRVLDSPYREITRPVLHYVRSLRSESPRDLVVVYIPEYVVGRWWEHLLHNQSALRLKGRLLFTPGVVVASVPWQLSSSAGYTGLESDEVEGRRPL</sequence>
<protein>
    <submittedName>
        <fullName evidence="6">Amino acid transporter</fullName>
    </submittedName>
</protein>
<dbReference type="InterPro" id="IPR053153">
    <property type="entry name" value="APC_K+_Transporter"/>
</dbReference>
<proteinExistence type="predicted"/>